<comment type="caution">
    <text evidence="1">The sequence shown here is derived from an EMBL/GenBank/DDBJ whole genome shotgun (WGS) entry which is preliminary data.</text>
</comment>
<sequence length="148" mass="16452">MSSPRSTGLIWALATVGLAAGTSFLVSRSDQRTTSAKPSEQDFHRWMHTQLALTPAEHEALEPIELADETERRRLREEIVSAGRELADAVRQGKSGSPEIEAALTRLNAAQATLQRATLSHFFAMKEHLDPEQAEKLLQWTHDSILPE</sequence>
<name>A0ABT3GI19_9BACT</name>
<evidence type="ECO:0000313" key="2">
    <source>
        <dbReference type="Proteomes" id="UP001320876"/>
    </source>
</evidence>
<dbReference type="EMBL" id="JAPDDT010000004">
    <property type="protein sequence ID" value="MCW1923145.1"/>
    <property type="molecule type" value="Genomic_DNA"/>
</dbReference>
<proteinExistence type="predicted"/>
<accession>A0ABT3GI19</accession>
<dbReference type="Proteomes" id="UP001320876">
    <property type="component" value="Unassembled WGS sequence"/>
</dbReference>
<dbReference type="Gene3D" id="1.20.120.1490">
    <property type="match status" value="1"/>
</dbReference>
<dbReference type="InterPro" id="IPR025961">
    <property type="entry name" value="Metal_resist"/>
</dbReference>
<dbReference type="RefSeq" id="WP_264487251.1">
    <property type="nucleotide sequence ID" value="NZ_JAPDDT010000004.1"/>
</dbReference>
<organism evidence="1 2">
    <name type="scientific">Luteolibacter arcticus</name>
    <dbReference type="NCBI Taxonomy" id="1581411"/>
    <lineage>
        <taxon>Bacteria</taxon>
        <taxon>Pseudomonadati</taxon>
        <taxon>Verrucomicrobiota</taxon>
        <taxon>Verrucomicrobiia</taxon>
        <taxon>Verrucomicrobiales</taxon>
        <taxon>Verrucomicrobiaceae</taxon>
        <taxon>Luteolibacter</taxon>
    </lineage>
</organism>
<dbReference type="Pfam" id="PF13801">
    <property type="entry name" value="Metal_resist"/>
    <property type="match status" value="1"/>
</dbReference>
<keyword evidence="2" id="KW-1185">Reference proteome</keyword>
<reference evidence="1 2" key="1">
    <citation type="submission" date="2022-10" db="EMBL/GenBank/DDBJ databases">
        <title>Luteolibacter arcticus strain CCTCC AB 2014275, whole genome shotgun sequencing project.</title>
        <authorList>
            <person name="Zhao G."/>
            <person name="Shen L."/>
        </authorList>
    </citation>
    <scope>NUCLEOTIDE SEQUENCE [LARGE SCALE GENOMIC DNA]</scope>
    <source>
        <strain evidence="1 2">CCTCC AB 2014275</strain>
    </source>
</reference>
<protein>
    <submittedName>
        <fullName evidence="1">Periplasmic heavy metal sensor</fullName>
    </submittedName>
</protein>
<evidence type="ECO:0000313" key="1">
    <source>
        <dbReference type="EMBL" id="MCW1923145.1"/>
    </source>
</evidence>
<gene>
    <name evidence="1" type="ORF">OKA05_11325</name>
</gene>